<dbReference type="Pfam" id="PF08323">
    <property type="entry name" value="Glyco_transf_5"/>
    <property type="match status" value="1"/>
</dbReference>
<dbReference type="InterPro" id="IPR013534">
    <property type="entry name" value="Starch_synth_cat_dom"/>
</dbReference>
<keyword evidence="12" id="KW-1185">Reference proteome</keyword>
<evidence type="ECO:0000259" key="9">
    <source>
        <dbReference type="Pfam" id="PF00534"/>
    </source>
</evidence>
<keyword evidence="6 8" id="KW-0808">Transferase</keyword>
<dbReference type="EC" id="2.4.1.21" evidence="8"/>
<dbReference type="CDD" id="cd03791">
    <property type="entry name" value="GT5_Glycogen_synthase_DULL1-like"/>
    <property type="match status" value="1"/>
</dbReference>
<evidence type="ECO:0000256" key="8">
    <source>
        <dbReference type="HAMAP-Rule" id="MF_00484"/>
    </source>
</evidence>
<comment type="pathway">
    <text evidence="3 8">Glycan biosynthesis; glycogen biosynthesis.</text>
</comment>
<evidence type="ECO:0000256" key="3">
    <source>
        <dbReference type="ARBA" id="ARBA00004964"/>
    </source>
</evidence>
<dbReference type="GO" id="GO:0005978">
    <property type="term" value="P:glycogen biosynthetic process"/>
    <property type="evidence" value="ECO:0007669"/>
    <property type="project" value="UniProtKB-UniRule"/>
</dbReference>
<gene>
    <name evidence="8 11" type="primary">glgA</name>
    <name evidence="11" type="ORF">GCM10007940_33870</name>
</gene>
<dbReference type="HAMAP" id="MF_00484">
    <property type="entry name" value="Glycogen_synth"/>
    <property type="match status" value="1"/>
</dbReference>
<dbReference type="PANTHER" id="PTHR45825:SF11">
    <property type="entry name" value="ALPHA AMYLASE DOMAIN-CONTAINING PROTEIN"/>
    <property type="match status" value="1"/>
</dbReference>
<comment type="catalytic activity">
    <reaction evidence="1 8">
        <text>[(1-&gt;4)-alpha-D-glucosyl](n) + ADP-alpha-D-glucose = [(1-&gt;4)-alpha-D-glucosyl](n+1) + ADP + H(+)</text>
        <dbReference type="Rhea" id="RHEA:18189"/>
        <dbReference type="Rhea" id="RHEA-COMP:9584"/>
        <dbReference type="Rhea" id="RHEA-COMP:9587"/>
        <dbReference type="ChEBI" id="CHEBI:15378"/>
        <dbReference type="ChEBI" id="CHEBI:15444"/>
        <dbReference type="ChEBI" id="CHEBI:57498"/>
        <dbReference type="ChEBI" id="CHEBI:456216"/>
        <dbReference type="EC" id="2.4.1.21"/>
    </reaction>
</comment>
<proteinExistence type="inferred from homology"/>
<dbReference type="Pfam" id="PF00534">
    <property type="entry name" value="Glycos_transf_1"/>
    <property type="match status" value="1"/>
</dbReference>
<dbReference type="Gene3D" id="3.40.50.2000">
    <property type="entry name" value="Glycogen Phosphorylase B"/>
    <property type="match status" value="2"/>
</dbReference>
<evidence type="ECO:0000256" key="5">
    <source>
        <dbReference type="ARBA" id="ARBA00022676"/>
    </source>
</evidence>
<name>A0AA37SU22_9BACT</name>
<comment type="caution">
    <text evidence="11">The sequence shown here is derived from an EMBL/GenBank/DDBJ whole genome shotgun (WGS) entry which is preliminary data.</text>
</comment>
<feature type="domain" description="Glycosyl transferase family 1" evidence="9">
    <location>
        <begin position="280"/>
        <end position="445"/>
    </location>
</feature>
<evidence type="ECO:0000313" key="11">
    <source>
        <dbReference type="EMBL" id="GLR18771.1"/>
    </source>
</evidence>
<dbReference type="PANTHER" id="PTHR45825">
    <property type="entry name" value="GRANULE-BOUND STARCH SYNTHASE 1, CHLOROPLASTIC/AMYLOPLASTIC"/>
    <property type="match status" value="1"/>
</dbReference>
<dbReference type="SUPFAM" id="SSF53756">
    <property type="entry name" value="UDP-Glycosyltransferase/glycogen phosphorylase"/>
    <property type="match status" value="1"/>
</dbReference>
<accession>A0AA37SU22</accession>
<dbReference type="AlphaFoldDB" id="A0AA37SU22"/>
<organism evidence="11 12">
    <name type="scientific">Portibacter lacus</name>
    <dbReference type="NCBI Taxonomy" id="1099794"/>
    <lineage>
        <taxon>Bacteria</taxon>
        <taxon>Pseudomonadati</taxon>
        <taxon>Bacteroidota</taxon>
        <taxon>Saprospiria</taxon>
        <taxon>Saprospirales</taxon>
        <taxon>Haliscomenobacteraceae</taxon>
        <taxon>Portibacter</taxon>
    </lineage>
</organism>
<keyword evidence="5 8" id="KW-0328">Glycosyltransferase</keyword>
<dbReference type="NCBIfam" id="TIGR02095">
    <property type="entry name" value="glgA"/>
    <property type="match status" value="1"/>
</dbReference>
<evidence type="ECO:0000256" key="6">
    <source>
        <dbReference type="ARBA" id="ARBA00022679"/>
    </source>
</evidence>
<reference evidence="11" key="1">
    <citation type="journal article" date="2014" name="Int. J. Syst. Evol. Microbiol.">
        <title>Complete genome sequence of Corynebacterium casei LMG S-19264T (=DSM 44701T), isolated from a smear-ripened cheese.</title>
        <authorList>
            <consortium name="US DOE Joint Genome Institute (JGI-PGF)"/>
            <person name="Walter F."/>
            <person name="Albersmeier A."/>
            <person name="Kalinowski J."/>
            <person name="Ruckert C."/>
        </authorList>
    </citation>
    <scope>NUCLEOTIDE SEQUENCE</scope>
    <source>
        <strain evidence="11">NBRC 108769</strain>
    </source>
</reference>
<evidence type="ECO:0000256" key="1">
    <source>
        <dbReference type="ARBA" id="ARBA00001478"/>
    </source>
</evidence>
<protein>
    <recommendedName>
        <fullName evidence="8">Glycogen synthase</fullName>
        <ecNumber evidence="8">2.4.1.21</ecNumber>
    </recommendedName>
    <alternativeName>
        <fullName evidence="8">Starch [bacterial glycogen] synthase</fullName>
    </alternativeName>
</protein>
<evidence type="ECO:0000256" key="7">
    <source>
        <dbReference type="ARBA" id="ARBA00023056"/>
    </source>
</evidence>
<dbReference type="InterPro" id="IPR001296">
    <property type="entry name" value="Glyco_trans_1"/>
</dbReference>
<comment type="function">
    <text evidence="2 8">Synthesizes alpha-1,4-glucan chains using ADP-glucose.</text>
</comment>
<dbReference type="GO" id="GO:0004373">
    <property type="term" value="F:alpha-1,4-glucan glucosyltransferase (UDP-glucose donor) activity"/>
    <property type="evidence" value="ECO:0007669"/>
    <property type="project" value="InterPro"/>
</dbReference>
<evidence type="ECO:0000313" key="12">
    <source>
        <dbReference type="Proteomes" id="UP001156666"/>
    </source>
</evidence>
<sequence>MKVLHVSTECYPAAKAGGMGDVVGSLPKYLKKHGIQADVIIPKYATKWFHDKAYETVFSGSFYQRGSYIQYAIQKVRSSGLDFDLYCADIPGKFDRDSIYLGWDGHGFHDEIDRNIAFQRVALSWLNDESTNYDLVHCHDHMTGLIPFFMKYGYEFRSLQQMPSFFTIHNAAYYGQMSWNNRDVLPAFEDQYAGLLDWDNTIHSLATAVKCATVVNTVSPSYMEEIINVNSSLAYLFRGEKHKCIGILNGIDNDEWDTKTDQLIKYNRKSSWVDFKQKNKEIFAEEYGLDPNKPWFSFIGRFSEQKGVDTLAPAIQAVYEQNNNACFVILGSGDKRLEHQISSIETPGIVKTFIMYNEAIAHQIYASCDFILMPSRFEPCGLNQMFAMRYGTIPVVRSTGGLKDTVVESAEDGTGFTYQGSNSYELAEAMKRAQSTYEDHNNFKKLRTRCTRKNFSWDKSAEEYANQYKKLKHD</sequence>
<keyword evidence="7 8" id="KW-0320">Glycogen biosynthesis</keyword>
<feature type="binding site" evidence="8">
    <location>
        <position position="15"/>
    </location>
    <ligand>
        <name>ADP-alpha-D-glucose</name>
        <dbReference type="ChEBI" id="CHEBI:57498"/>
    </ligand>
</feature>
<feature type="domain" description="Starch synthase catalytic" evidence="10">
    <location>
        <begin position="2"/>
        <end position="228"/>
    </location>
</feature>
<dbReference type="GO" id="GO:0009011">
    <property type="term" value="F:alpha-1,4-glucan glucosyltransferase (ADP-glucose donor) activity"/>
    <property type="evidence" value="ECO:0007669"/>
    <property type="project" value="UniProtKB-UniRule"/>
</dbReference>
<evidence type="ECO:0000256" key="4">
    <source>
        <dbReference type="ARBA" id="ARBA00010281"/>
    </source>
</evidence>
<dbReference type="InterPro" id="IPR011835">
    <property type="entry name" value="GS/SS"/>
</dbReference>
<dbReference type="EMBL" id="BSOH01000023">
    <property type="protein sequence ID" value="GLR18771.1"/>
    <property type="molecule type" value="Genomic_DNA"/>
</dbReference>
<evidence type="ECO:0000256" key="2">
    <source>
        <dbReference type="ARBA" id="ARBA00002764"/>
    </source>
</evidence>
<dbReference type="RefSeq" id="WP_235292718.1">
    <property type="nucleotide sequence ID" value="NZ_BSOH01000023.1"/>
</dbReference>
<reference evidence="11" key="2">
    <citation type="submission" date="2023-01" db="EMBL/GenBank/DDBJ databases">
        <title>Draft genome sequence of Portibacter lacus strain NBRC 108769.</title>
        <authorList>
            <person name="Sun Q."/>
            <person name="Mori K."/>
        </authorList>
    </citation>
    <scope>NUCLEOTIDE SEQUENCE</scope>
    <source>
        <strain evidence="11">NBRC 108769</strain>
    </source>
</reference>
<evidence type="ECO:0000259" key="10">
    <source>
        <dbReference type="Pfam" id="PF08323"/>
    </source>
</evidence>
<comment type="similarity">
    <text evidence="4 8">Belongs to the glycosyltransferase 1 family. Bacterial/plant glycogen synthase subfamily.</text>
</comment>
<dbReference type="Proteomes" id="UP001156666">
    <property type="component" value="Unassembled WGS sequence"/>
</dbReference>